<dbReference type="Pfam" id="PF01764">
    <property type="entry name" value="Lipase_3"/>
    <property type="match status" value="1"/>
</dbReference>
<comment type="caution">
    <text evidence="3">The sequence shown here is derived from an EMBL/GenBank/DDBJ whole genome shotgun (WGS) entry which is preliminary data.</text>
</comment>
<feature type="domain" description="Fungal lipase-type" evidence="2">
    <location>
        <begin position="120"/>
        <end position="282"/>
    </location>
</feature>
<sequence length="364" mass="40258">MYTNTAKAPSNGTLRPLRKPTPGFPVYPNLTDTLLDAMRTPGKPTYSQHAGKAELDLVVAHVLATCASYAYSDEDTLSMIMARLGLADNRVLRVSLDVDAMLIASTAFLVQSADGRVVILCYRGTPPTDLINWFADIQVDPERIRFRLDGATPTVHAGFYRNARSTRYRIVEALAHAVNAEPLDESFPKPDHPLEALFITGHSFGAAMAALMGVMLKTDPDRAPIADKMYPVHTFGQPMVGDGEFARKCEEIPWNGDGDSPLSEHFVRWVYQKDIVAVLPPTASGSFEHFGVEYQFEGEVWKRRDKPVRQLRNLAGLVTAPIGFLTRQVEALREVRVGPSIDDHFPHHYVARLTPAGVLSEFGD</sequence>
<reference evidence="3 4" key="1">
    <citation type="submission" date="2020-04" db="EMBL/GenBank/DDBJ databases">
        <title>Novel species.</title>
        <authorList>
            <person name="Teo W.F.A."/>
            <person name="Lipun K."/>
            <person name="Srisuk N."/>
            <person name="Duangmal K."/>
        </authorList>
    </citation>
    <scope>NUCLEOTIDE SEQUENCE [LARGE SCALE GENOMIC DNA]</scope>
    <source>
        <strain evidence="3 4">K13G38</strain>
    </source>
</reference>
<protein>
    <submittedName>
        <fullName evidence="3">Lipase family protein</fullName>
    </submittedName>
</protein>
<gene>
    <name evidence="3" type="ORF">HFP15_17300</name>
</gene>
<evidence type="ECO:0000256" key="1">
    <source>
        <dbReference type="SAM" id="MobiDB-lite"/>
    </source>
</evidence>
<keyword evidence="4" id="KW-1185">Reference proteome</keyword>
<name>A0ABX1J5K7_9PSEU</name>
<dbReference type="EMBL" id="JAAXLS010000010">
    <property type="protein sequence ID" value="NKQ54641.1"/>
    <property type="molecule type" value="Genomic_DNA"/>
</dbReference>
<dbReference type="InterPro" id="IPR002921">
    <property type="entry name" value="Fungal_lipase-type"/>
</dbReference>
<dbReference type="RefSeq" id="WP_168516740.1">
    <property type="nucleotide sequence ID" value="NZ_JAAXLS010000010.1"/>
</dbReference>
<dbReference type="PANTHER" id="PTHR45856:SF24">
    <property type="entry name" value="FUNGAL LIPASE-LIKE DOMAIN-CONTAINING PROTEIN"/>
    <property type="match status" value="1"/>
</dbReference>
<dbReference type="InterPro" id="IPR051218">
    <property type="entry name" value="Sec_MonoDiacylglyc_Lipase"/>
</dbReference>
<dbReference type="Gene3D" id="3.40.50.1820">
    <property type="entry name" value="alpha/beta hydrolase"/>
    <property type="match status" value="1"/>
</dbReference>
<evidence type="ECO:0000259" key="2">
    <source>
        <dbReference type="Pfam" id="PF01764"/>
    </source>
</evidence>
<proteinExistence type="predicted"/>
<organism evidence="3 4">
    <name type="scientific">Amycolatopsis acididurans</name>
    <dbReference type="NCBI Taxonomy" id="2724524"/>
    <lineage>
        <taxon>Bacteria</taxon>
        <taxon>Bacillati</taxon>
        <taxon>Actinomycetota</taxon>
        <taxon>Actinomycetes</taxon>
        <taxon>Pseudonocardiales</taxon>
        <taxon>Pseudonocardiaceae</taxon>
        <taxon>Amycolatopsis</taxon>
    </lineage>
</organism>
<dbReference type="PANTHER" id="PTHR45856">
    <property type="entry name" value="ALPHA/BETA-HYDROLASES SUPERFAMILY PROTEIN"/>
    <property type="match status" value="1"/>
</dbReference>
<evidence type="ECO:0000313" key="4">
    <source>
        <dbReference type="Proteomes" id="UP000715441"/>
    </source>
</evidence>
<dbReference type="CDD" id="cd00519">
    <property type="entry name" value="Lipase_3"/>
    <property type="match status" value="1"/>
</dbReference>
<accession>A0ABX1J5K7</accession>
<feature type="region of interest" description="Disordered" evidence="1">
    <location>
        <begin position="1"/>
        <end position="22"/>
    </location>
</feature>
<dbReference type="Proteomes" id="UP000715441">
    <property type="component" value="Unassembled WGS sequence"/>
</dbReference>
<dbReference type="SUPFAM" id="SSF53474">
    <property type="entry name" value="alpha/beta-Hydrolases"/>
    <property type="match status" value="1"/>
</dbReference>
<dbReference type="InterPro" id="IPR029058">
    <property type="entry name" value="AB_hydrolase_fold"/>
</dbReference>
<feature type="compositionally biased region" description="Polar residues" evidence="1">
    <location>
        <begin position="1"/>
        <end position="13"/>
    </location>
</feature>
<evidence type="ECO:0000313" key="3">
    <source>
        <dbReference type="EMBL" id="NKQ54641.1"/>
    </source>
</evidence>